<dbReference type="InterPro" id="IPR014031">
    <property type="entry name" value="Ketoacyl_synth_C"/>
</dbReference>
<dbReference type="InterPro" id="IPR014030">
    <property type="entry name" value="Ketoacyl_synth_N"/>
</dbReference>
<dbReference type="InterPro" id="IPR009081">
    <property type="entry name" value="PP-bd_ACP"/>
</dbReference>
<comment type="cofactor">
    <cofactor evidence="1">
        <name>pantetheine 4'-phosphate</name>
        <dbReference type="ChEBI" id="CHEBI:47942"/>
    </cofactor>
</comment>
<evidence type="ECO:0000259" key="9">
    <source>
        <dbReference type="PROSITE" id="PS52004"/>
    </source>
</evidence>
<name>A0ABT6ZYM9_9ACTN</name>
<evidence type="ECO:0000256" key="2">
    <source>
        <dbReference type="ARBA" id="ARBA00022450"/>
    </source>
</evidence>
<dbReference type="SUPFAM" id="SSF52151">
    <property type="entry name" value="FabD/lysophospholipase-like"/>
    <property type="match status" value="1"/>
</dbReference>
<proteinExistence type="predicted"/>
<dbReference type="InterPro" id="IPR050091">
    <property type="entry name" value="PKS_NRPS_Biosynth_Enz"/>
</dbReference>
<dbReference type="PROSITE" id="PS52004">
    <property type="entry name" value="KS3_2"/>
    <property type="match status" value="1"/>
</dbReference>
<protein>
    <submittedName>
        <fullName evidence="10">Type I polyketide synthase</fullName>
    </submittedName>
</protein>
<dbReference type="PANTHER" id="PTHR43775">
    <property type="entry name" value="FATTY ACID SYNTHASE"/>
    <property type="match status" value="1"/>
</dbReference>
<comment type="caution">
    <text evidence="10">The sequence shown here is derived from an EMBL/GenBank/DDBJ whole genome shotgun (WGS) entry which is preliminary data.</text>
</comment>
<keyword evidence="4" id="KW-0808">Transferase</keyword>
<accession>A0ABT6ZYM9</accession>
<dbReference type="PANTHER" id="PTHR43775:SF51">
    <property type="entry name" value="INACTIVE PHENOLPHTHIOCEROL SYNTHESIS POLYKETIDE SYNTHASE TYPE I PKS1-RELATED"/>
    <property type="match status" value="1"/>
</dbReference>
<feature type="domain" description="Carrier" evidence="8">
    <location>
        <begin position="945"/>
        <end position="1020"/>
    </location>
</feature>
<dbReference type="RefSeq" id="WP_274045953.1">
    <property type="nucleotide sequence ID" value="NZ_JANCPR020000019.1"/>
</dbReference>
<dbReference type="InterPro" id="IPR016036">
    <property type="entry name" value="Malonyl_transacylase_ACP-bd"/>
</dbReference>
<evidence type="ECO:0000313" key="10">
    <source>
        <dbReference type="EMBL" id="MDJ1134160.1"/>
    </source>
</evidence>
<dbReference type="EMBL" id="JANCPR020000019">
    <property type="protein sequence ID" value="MDJ1134160.1"/>
    <property type="molecule type" value="Genomic_DNA"/>
</dbReference>
<dbReference type="InterPro" id="IPR020841">
    <property type="entry name" value="PKS_Beta-ketoAc_synthase_dom"/>
</dbReference>
<dbReference type="CDD" id="cd00833">
    <property type="entry name" value="PKS"/>
    <property type="match status" value="1"/>
</dbReference>
<dbReference type="InterPro" id="IPR016039">
    <property type="entry name" value="Thiolase-like"/>
</dbReference>
<reference evidence="10 11" key="1">
    <citation type="submission" date="2023-05" db="EMBL/GenBank/DDBJ databases">
        <title>Streptantibioticus silvisoli sp. nov., acidotolerant actinomycetes 1 from pine litter.</title>
        <authorList>
            <person name="Swiecimska M."/>
            <person name="Golinska P."/>
            <person name="Sangal V."/>
            <person name="Wachnowicz B."/>
            <person name="Goodfellow M."/>
        </authorList>
    </citation>
    <scope>NUCLEOTIDE SEQUENCE [LARGE SCALE GENOMIC DNA]</scope>
    <source>
        <strain evidence="10 11">DSM 42109</strain>
    </source>
</reference>
<dbReference type="InterPro" id="IPR014043">
    <property type="entry name" value="Acyl_transferase_dom"/>
</dbReference>
<evidence type="ECO:0000256" key="1">
    <source>
        <dbReference type="ARBA" id="ARBA00001957"/>
    </source>
</evidence>
<dbReference type="Pfam" id="PF00698">
    <property type="entry name" value="Acyl_transf_1"/>
    <property type="match status" value="1"/>
</dbReference>
<dbReference type="PROSITE" id="PS50075">
    <property type="entry name" value="CARRIER"/>
    <property type="match status" value="1"/>
</dbReference>
<dbReference type="SUPFAM" id="SSF101173">
    <property type="entry name" value="Docking domain B of the erythromycin polyketide synthase (DEBS)"/>
    <property type="match status" value="1"/>
</dbReference>
<dbReference type="Pfam" id="PF16197">
    <property type="entry name" value="KAsynt_C_assoc"/>
    <property type="match status" value="1"/>
</dbReference>
<dbReference type="Pfam" id="PF00550">
    <property type="entry name" value="PP-binding"/>
    <property type="match status" value="1"/>
</dbReference>
<dbReference type="Gene3D" id="3.30.70.3290">
    <property type="match status" value="1"/>
</dbReference>
<dbReference type="SUPFAM" id="SSF55048">
    <property type="entry name" value="Probable ACP-binding domain of malonyl-CoA ACP transacylase"/>
    <property type="match status" value="1"/>
</dbReference>
<dbReference type="Proteomes" id="UP001214441">
    <property type="component" value="Unassembled WGS sequence"/>
</dbReference>
<gene>
    <name evidence="10" type="ORF">NMN56_019745</name>
</gene>
<sequence>MNTEDKLRDYLKRTTADLRQARRRVKELEHRDHEPIAIVSMGCRFPGGADSPEALWHLVREGTDAVSAFPENRGWDVEALYDPDPDRPGTTYTREGGFLDSAGEFDAAFFGMGPREAVATDPQHRLLLELSWETFERAGIAPGSLRGSRTGVFAGVVSQAYVPPPGRVPDGFEGHLMTGNATSVASGRIAYHLGLEGPAITIDTACSSSLVAMHLAAQALRRGECDLALAGGVTVMATPVLLVEFSRQRGLAPDARCKAFSADADGTGFAEGAGLVLLERLSDARRAGRRIHAVLRGSATNQDGASNGLTAPHGPAQERVIRQALADARLTPQHVDAVEAHGTGTTLGDPIEAHALLATYGQDRPDDRPLHLGSLKSNIGHTQAAAGAAGVIKMVMAMRNGLLPRTLHAEEPSPHVDWSSGAVSLLTEARPWLPDGRPRRAGVSSFGISGTNAHVILEEFSDTAPASASSSPHDMPAPWALSGATESALRTGAGYLLEHLAEHPGLTQAEVGHALAVRRTAFPKRAVVLSGTREEQLEGLAALASGSPAPRAVRGTAAERLTTAYLFTGQGSQWAGMGHELYSSHAAFAASLDEVCEAFDGLLPHQLRKILFARPNSPEAELLDRTEYAQPALFAVETALFRLLGELAPEPDWVAGHSLGGLTAAHASGVLSLADACALVAARGRLMQAQPDEGVMVACEATEEEMAEAVSRHPGLVDIAAVNGPSATVVSGEAAAVAKVAGAFSERGRRVKALQVSHAFHSPDMDGALAPYREVVAALAFHPPRIPVVSEVTGVQLTPDELRQPDYWVRQLRSTVRFGDVVAALTSARVTAYVEIGPDAVLAPMAASCLPSSGPVVVPTLVREQPADAALSTALARLHCAGGAINWDAWFGRPAGPHAELPTYPFERQHYWWPTGTLTAGDAVPEALDESGATAAAHSGADSGDSLLDLVRIHAAHVLGHPSPDAIAAEDNFVDIGFSSFTALEVRNRLCESTGLELSPVLLFDYPTPMSVAEFLEQQSVA</sequence>
<dbReference type="InterPro" id="IPR015083">
    <property type="entry name" value="NorB/c/GfsB-D-like_docking"/>
</dbReference>
<dbReference type="SUPFAM" id="SSF53901">
    <property type="entry name" value="Thiolase-like"/>
    <property type="match status" value="1"/>
</dbReference>
<dbReference type="Pfam" id="PF02801">
    <property type="entry name" value="Ketoacyl-synt_C"/>
    <property type="match status" value="1"/>
</dbReference>
<dbReference type="InterPro" id="IPR036736">
    <property type="entry name" value="ACP-like_sf"/>
</dbReference>
<dbReference type="Gene3D" id="3.40.366.10">
    <property type="entry name" value="Malonyl-Coenzyme A Acyl Carrier Protein, domain 2"/>
    <property type="match status" value="1"/>
</dbReference>
<dbReference type="InterPro" id="IPR001227">
    <property type="entry name" value="Ac_transferase_dom_sf"/>
</dbReference>
<dbReference type="Pfam" id="PF08990">
    <property type="entry name" value="Docking"/>
    <property type="match status" value="1"/>
</dbReference>
<keyword evidence="5" id="KW-0045">Antibiotic biosynthesis</keyword>
<keyword evidence="6" id="KW-0511">Multifunctional enzyme</keyword>
<keyword evidence="7" id="KW-0012">Acyltransferase</keyword>
<evidence type="ECO:0000313" key="11">
    <source>
        <dbReference type="Proteomes" id="UP001214441"/>
    </source>
</evidence>
<evidence type="ECO:0000256" key="4">
    <source>
        <dbReference type="ARBA" id="ARBA00022679"/>
    </source>
</evidence>
<keyword evidence="2" id="KW-0596">Phosphopantetheine</keyword>
<evidence type="ECO:0000256" key="5">
    <source>
        <dbReference type="ARBA" id="ARBA00023194"/>
    </source>
</evidence>
<dbReference type="InterPro" id="IPR036299">
    <property type="entry name" value="Polyketide_synth_docking_sf"/>
</dbReference>
<keyword evidence="11" id="KW-1185">Reference proteome</keyword>
<keyword evidence="3" id="KW-0597">Phosphoprotein</keyword>
<evidence type="ECO:0000256" key="3">
    <source>
        <dbReference type="ARBA" id="ARBA00022553"/>
    </source>
</evidence>
<feature type="domain" description="Ketosynthase family 3 (KS3)" evidence="9">
    <location>
        <begin position="33"/>
        <end position="459"/>
    </location>
</feature>
<dbReference type="Gene3D" id="3.40.47.10">
    <property type="match status" value="1"/>
</dbReference>
<dbReference type="PROSITE" id="PS00606">
    <property type="entry name" value="KS3_1"/>
    <property type="match status" value="1"/>
</dbReference>
<dbReference type="SUPFAM" id="SSF47336">
    <property type="entry name" value="ACP-like"/>
    <property type="match status" value="1"/>
</dbReference>
<evidence type="ECO:0000256" key="7">
    <source>
        <dbReference type="ARBA" id="ARBA00023315"/>
    </source>
</evidence>
<dbReference type="InterPro" id="IPR018201">
    <property type="entry name" value="Ketoacyl_synth_AS"/>
</dbReference>
<dbReference type="SMART" id="SM00827">
    <property type="entry name" value="PKS_AT"/>
    <property type="match status" value="1"/>
</dbReference>
<evidence type="ECO:0000259" key="8">
    <source>
        <dbReference type="PROSITE" id="PS50075"/>
    </source>
</evidence>
<dbReference type="SMART" id="SM00823">
    <property type="entry name" value="PKS_PP"/>
    <property type="match status" value="1"/>
</dbReference>
<dbReference type="Pfam" id="PF00109">
    <property type="entry name" value="ketoacyl-synt"/>
    <property type="match status" value="1"/>
</dbReference>
<dbReference type="InterPro" id="IPR020806">
    <property type="entry name" value="PKS_PP-bd"/>
</dbReference>
<dbReference type="InterPro" id="IPR016035">
    <property type="entry name" value="Acyl_Trfase/lysoPLipase"/>
</dbReference>
<dbReference type="InterPro" id="IPR032821">
    <property type="entry name" value="PKS_assoc"/>
</dbReference>
<dbReference type="Gene3D" id="1.10.1200.10">
    <property type="entry name" value="ACP-like"/>
    <property type="match status" value="1"/>
</dbReference>
<evidence type="ECO:0000256" key="6">
    <source>
        <dbReference type="ARBA" id="ARBA00023268"/>
    </source>
</evidence>
<organism evidence="10 11">
    <name type="scientific">Streptomyces iconiensis</name>
    <dbReference type="NCBI Taxonomy" id="1384038"/>
    <lineage>
        <taxon>Bacteria</taxon>
        <taxon>Bacillati</taxon>
        <taxon>Actinomycetota</taxon>
        <taxon>Actinomycetes</taxon>
        <taxon>Kitasatosporales</taxon>
        <taxon>Streptomycetaceae</taxon>
        <taxon>Streptomyces</taxon>
    </lineage>
</organism>
<dbReference type="SMART" id="SM00825">
    <property type="entry name" value="PKS_KS"/>
    <property type="match status" value="1"/>
</dbReference>